<dbReference type="InterPro" id="IPR002110">
    <property type="entry name" value="Ankyrin_rpt"/>
</dbReference>
<keyword evidence="2 3" id="KW-0040">ANK repeat</keyword>
<proteinExistence type="predicted"/>
<dbReference type="SUPFAM" id="SSF48403">
    <property type="entry name" value="Ankyrin repeat"/>
    <property type="match status" value="1"/>
</dbReference>
<evidence type="ECO:0000313" key="4">
    <source>
        <dbReference type="EMBL" id="KAJ8066082.1"/>
    </source>
</evidence>
<dbReference type="PANTHER" id="PTHR24198">
    <property type="entry name" value="ANKYRIN REPEAT AND PROTEIN KINASE DOMAIN-CONTAINING PROTEIN"/>
    <property type="match status" value="1"/>
</dbReference>
<evidence type="ECO:0000313" key="5">
    <source>
        <dbReference type="Proteomes" id="UP001152300"/>
    </source>
</evidence>
<evidence type="ECO:0000256" key="2">
    <source>
        <dbReference type="ARBA" id="ARBA00023043"/>
    </source>
</evidence>
<dbReference type="SMART" id="SM00248">
    <property type="entry name" value="ANK"/>
    <property type="match status" value="2"/>
</dbReference>
<dbReference type="AlphaFoldDB" id="A0A9X0ANL2"/>
<comment type="caution">
    <text evidence="4">The sequence shown here is derived from an EMBL/GenBank/DDBJ whole genome shotgun (WGS) entry which is preliminary data.</text>
</comment>
<dbReference type="PANTHER" id="PTHR24198:SF165">
    <property type="entry name" value="ANKYRIN REPEAT-CONTAINING PROTEIN-RELATED"/>
    <property type="match status" value="1"/>
</dbReference>
<feature type="repeat" description="ANK" evidence="3">
    <location>
        <begin position="45"/>
        <end position="77"/>
    </location>
</feature>
<keyword evidence="1" id="KW-0677">Repeat</keyword>
<accession>A0A9X0ANL2</accession>
<dbReference type="OrthoDB" id="3556833at2759"/>
<reference evidence="4" key="1">
    <citation type="submission" date="2022-11" db="EMBL/GenBank/DDBJ databases">
        <title>Genome Resource of Sclerotinia nivalis Strain SnTB1, a Plant Pathogen Isolated from American Ginseng.</title>
        <authorList>
            <person name="Fan S."/>
        </authorList>
    </citation>
    <scope>NUCLEOTIDE SEQUENCE</scope>
    <source>
        <strain evidence="4">SnTB1</strain>
    </source>
</reference>
<evidence type="ECO:0000256" key="1">
    <source>
        <dbReference type="ARBA" id="ARBA00022737"/>
    </source>
</evidence>
<dbReference type="InterPro" id="IPR036770">
    <property type="entry name" value="Ankyrin_rpt-contain_sf"/>
</dbReference>
<dbReference type="Proteomes" id="UP001152300">
    <property type="component" value="Unassembled WGS sequence"/>
</dbReference>
<organism evidence="4 5">
    <name type="scientific">Sclerotinia nivalis</name>
    <dbReference type="NCBI Taxonomy" id="352851"/>
    <lineage>
        <taxon>Eukaryota</taxon>
        <taxon>Fungi</taxon>
        <taxon>Dikarya</taxon>
        <taxon>Ascomycota</taxon>
        <taxon>Pezizomycotina</taxon>
        <taxon>Leotiomycetes</taxon>
        <taxon>Helotiales</taxon>
        <taxon>Sclerotiniaceae</taxon>
        <taxon>Sclerotinia</taxon>
    </lineage>
</organism>
<dbReference type="Gene3D" id="1.25.40.20">
    <property type="entry name" value="Ankyrin repeat-containing domain"/>
    <property type="match status" value="2"/>
</dbReference>
<dbReference type="Pfam" id="PF12796">
    <property type="entry name" value="Ank_2"/>
    <property type="match status" value="1"/>
</dbReference>
<feature type="repeat" description="ANK" evidence="3">
    <location>
        <begin position="15"/>
        <end position="44"/>
    </location>
</feature>
<dbReference type="EMBL" id="JAPEIS010000005">
    <property type="protein sequence ID" value="KAJ8066082.1"/>
    <property type="molecule type" value="Genomic_DNA"/>
</dbReference>
<evidence type="ECO:0000256" key="3">
    <source>
        <dbReference type="PROSITE-ProRule" id="PRU00023"/>
    </source>
</evidence>
<sequence length="91" mass="10207">MVSKDIRVVMDICGTALHYASWKNHVDTIKELLRAGADPNAQDKQGETPLHIAVVTGQYQAYQVLISAGANMLSRNIWYLCPIHYAIWGKH</sequence>
<keyword evidence="5" id="KW-1185">Reference proteome</keyword>
<gene>
    <name evidence="4" type="ORF">OCU04_005174</name>
</gene>
<dbReference type="PROSITE" id="PS50297">
    <property type="entry name" value="ANK_REP_REGION"/>
    <property type="match status" value="2"/>
</dbReference>
<dbReference type="PROSITE" id="PS50088">
    <property type="entry name" value="ANK_REPEAT"/>
    <property type="match status" value="2"/>
</dbReference>
<protein>
    <recommendedName>
        <fullName evidence="6">Ankyrin repeat protein</fullName>
    </recommendedName>
</protein>
<name>A0A9X0ANL2_9HELO</name>
<evidence type="ECO:0008006" key="6">
    <source>
        <dbReference type="Google" id="ProtNLM"/>
    </source>
</evidence>